<dbReference type="FunFam" id="3.30.465.10:FF:000001">
    <property type="entry name" value="D-2-hydroxyglutarate dehydrogenase, mitochondrial"/>
    <property type="match status" value="1"/>
</dbReference>
<gene>
    <name evidence="14" type="ORF">DIABBA_LOCUS6943</name>
</gene>
<evidence type="ECO:0000256" key="2">
    <source>
        <dbReference type="ARBA" id="ARBA00004275"/>
    </source>
</evidence>
<evidence type="ECO:0000256" key="3">
    <source>
        <dbReference type="ARBA" id="ARBA00008000"/>
    </source>
</evidence>
<dbReference type="InterPro" id="IPR016164">
    <property type="entry name" value="FAD-linked_Oxase-like_C"/>
</dbReference>
<dbReference type="InterPro" id="IPR016169">
    <property type="entry name" value="FAD-bd_PCMH_sub2"/>
</dbReference>
<dbReference type="Pfam" id="PF01565">
    <property type="entry name" value="FAD_binding_4"/>
    <property type="match status" value="1"/>
</dbReference>
<dbReference type="Pfam" id="PF02913">
    <property type="entry name" value="FAD-oxidase_C"/>
    <property type="match status" value="1"/>
</dbReference>
<dbReference type="InterPro" id="IPR016167">
    <property type="entry name" value="FAD-bd_PCMH_sub1"/>
</dbReference>
<evidence type="ECO:0000256" key="6">
    <source>
        <dbReference type="ARBA" id="ARBA00022827"/>
    </source>
</evidence>
<comment type="catalytic activity">
    <reaction evidence="12">
        <text>(R)-malate + A = oxaloacetate + AH2</text>
        <dbReference type="Rhea" id="RHEA:67460"/>
        <dbReference type="ChEBI" id="CHEBI:13193"/>
        <dbReference type="ChEBI" id="CHEBI:15588"/>
        <dbReference type="ChEBI" id="CHEBI:16452"/>
        <dbReference type="ChEBI" id="CHEBI:17499"/>
    </reaction>
    <physiologicalReaction direction="left-to-right" evidence="12">
        <dbReference type="Rhea" id="RHEA:67461"/>
    </physiologicalReaction>
</comment>
<dbReference type="GO" id="GO:0051990">
    <property type="term" value="F:(R)-2-hydroxyglutarate dehydrogenase activity"/>
    <property type="evidence" value="ECO:0007669"/>
    <property type="project" value="UniProtKB-EC"/>
</dbReference>
<dbReference type="AlphaFoldDB" id="A0A9N9T1I0"/>
<evidence type="ECO:0000256" key="7">
    <source>
        <dbReference type="ARBA" id="ARBA00023002"/>
    </source>
</evidence>
<evidence type="ECO:0000256" key="9">
    <source>
        <dbReference type="ARBA" id="ARBA00039003"/>
    </source>
</evidence>
<dbReference type="GO" id="GO:0005777">
    <property type="term" value="C:peroxisome"/>
    <property type="evidence" value="ECO:0007669"/>
    <property type="project" value="UniProtKB-SubCell"/>
</dbReference>
<evidence type="ECO:0000256" key="8">
    <source>
        <dbReference type="ARBA" id="ARBA00023140"/>
    </source>
</evidence>
<dbReference type="InterPro" id="IPR051264">
    <property type="entry name" value="FAD-oxidored/transferase_4"/>
</dbReference>
<proteinExistence type="inferred from homology"/>
<comment type="subunit">
    <text evidence="4">Homodimer.</text>
</comment>
<dbReference type="Gene3D" id="3.30.70.2190">
    <property type="match status" value="1"/>
</dbReference>
<dbReference type="Gene3D" id="1.10.45.10">
    <property type="entry name" value="Vanillyl-alcohol Oxidase, Chain A, domain 4"/>
    <property type="match status" value="1"/>
</dbReference>
<dbReference type="PROSITE" id="PS51387">
    <property type="entry name" value="FAD_PCMH"/>
    <property type="match status" value="1"/>
</dbReference>
<comment type="function">
    <text evidence="11">Catalyzes the oxidation of D-2-hydroxyglutarate (D-2-HG) to alpha-ketoglutarate. Also catalyzes the oxidation of other D-2-hydroxyacids, such as D-malate (D-MAL) and D-lactate (D-LAC). Exhibits high activities towards D-2-HG and D-MAL but a very weak activity towards D-LAC.</text>
</comment>
<comment type="similarity">
    <text evidence="3">Belongs to the FAD-binding oxidoreductase/transferase type 4 family.</text>
</comment>
<dbReference type="PANTHER" id="PTHR43716:SF1">
    <property type="entry name" value="D-2-HYDROXYGLUTARATE DEHYDROGENASE, MITOCHONDRIAL"/>
    <property type="match status" value="1"/>
</dbReference>
<sequence>MSVFLKRVIFLPKPGLRKYSQNLPELTKNTFKVTRGNYNYLRDEDIKHFQNVLGVSRVLTSSEDLHKYNVDWFFQVRGTSNVVLKPKTTEEVSKILSYCNENRIAICPHAGNTGMAGGSNPVFDEVVVSTELMNEIISLDENSGVIICQAGCILENIDKYVAEKNLIVPLDIGAKGSCQIGGNVSTNAGGLRMVRFGNLHGNVLGLEVVKANGDVLDCMSTLKKDNTGYHLKHLFIGSEGTLGFVTKVSLHCPPRPKFKNVAFLGLQNFDKVLKTFKFLKAELGEIISAVEVIDTPTMDFINEVVGQNSPIGDYPFYLLIETSGSNEQHDEEKLNNFFEAALNKALVLNGTVASEPAKIEALWSIRENIPNGFKICSTKMMYYDVSLPLSNYYSIVNDVTEFTKDLSERVFGFGHLGDGNIHLQIQLKDDLTDEIKKRIDPFVFDKILSYGGSISAEHGIGVIKQKYMDRLKTVNTLNLMKDLKRLLDPNKILNPYKVIV</sequence>
<dbReference type="Gene3D" id="3.30.70.2740">
    <property type="match status" value="1"/>
</dbReference>
<dbReference type="GO" id="GO:0005739">
    <property type="term" value="C:mitochondrion"/>
    <property type="evidence" value="ECO:0007669"/>
    <property type="project" value="TreeGrafter"/>
</dbReference>
<keyword evidence="8" id="KW-0576">Peroxisome</keyword>
<dbReference type="InterPro" id="IPR016166">
    <property type="entry name" value="FAD-bd_PCMH"/>
</dbReference>
<dbReference type="InterPro" id="IPR036318">
    <property type="entry name" value="FAD-bd_PCMH-like_sf"/>
</dbReference>
<evidence type="ECO:0000256" key="11">
    <source>
        <dbReference type="ARBA" id="ARBA00045410"/>
    </source>
</evidence>
<dbReference type="FunFam" id="3.30.43.10:FF:000011">
    <property type="entry name" value="D-lactate dehydrogenase (Cytochrome)"/>
    <property type="match status" value="1"/>
</dbReference>
<evidence type="ECO:0000259" key="13">
    <source>
        <dbReference type="PROSITE" id="PS51387"/>
    </source>
</evidence>
<dbReference type="Gene3D" id="3.30.465.10">
    <property type="match status" value="1"/>
</dbReference>
<dbReference type="PANTHER" id="PTHR43716">
    <property type="entry name" value="D-2-HYDROXYGLUTARATE DEHYDROGENASE, MITOCHONDRIAL"/>
    <property type="match status" value="1"/>
</dbReference>
<organism evidence="14 15">
    <name type="scientific">Diabrotica balteata</name>
    <name type="common">Banded cucumber beetle</name>
    <dbReference type="NCBI Taxonomy" id="107213"/>
    <lineage>
        <taxon>Eukaryota</taxon>
        <taxon>Metazoa</taxon>
        <taxon>Ecdysozoa</taxon>
        <taxon>Arthropoda</taxon>
        <taxon>Hexapoda</taxon>
        <taxon>Insecta</taxon>
        <taxon>Pterygota</taxon>
        <taxon>Neoptera</taxon>
        <taxon>Endopterygota</taxon>
        <taxon>Coleoptera</taxon>
        <taxon>Polyphaga</taxon>
        <taxon>Cucujiformia</taxon>
        <taxon>Chrysomeloidea</taxon>
        <taxon>Chrysomelidae</taxon>
        <taxon>Galerucinae</taxon>
        <taxon>Diabroticina</taxon>
        <taxon>Diabroticites</taxon>
        <taxon>Diabrotica</taxon>
    </lineage>
</organism>
<evidence type="ECO:0000256" key="1">
    <source>
        <dbReference type="ARBA" id="ARBA00001974"/>
    </source>
</evidence>
<keyword evidence="7" id="KW-0560">Oxidoreductase</keyword>
<reference evidence="14" key="1">
    <citation type="submission" date="2022-01" db="EMBL/GenBank/DDBJ databases">
        <authorList>
            <person name="King R."/>
        </authorList>
    </citation>
    <scope>NUCLEOTIDE SEQUENCE</scope>
</reference>
<evidence type="ECO:0000313" key="15">
    <source>
        <dbReference type="Proteomes" id="UP001153709"/>
    </source>
</evidence>
<keyword evidence="6" id="KW-0274">FAD</keyword>
<dbReference type="InterPro" id="IPR006094">
    <property type="entry name" value="Oxid_FAD_bind_N"/>
</dbReference>
<dbReference type="InterPro" id="IPR016171">
    <property type="entry name" value="Vanillyl_alc_oxidase_C-sub2"/>
</dbReference>
<evidence type="ECO:0000256" key="4">
    <source>
        <dbReference type="ARBA" id="ARBA00011738"/>
    </source>
</evidence>
<evidence type="ECO:0000256" key="5">
    <source>
        <dbReference type="ARBA" id="ARBA00022630"/>
    </source>
</evidence>
<dbReference type="FunFam" id="3.30.70.2190:FF:000001">
    <property type="entry name" value="D-2-hydroxyglutarate dehydrogenase mitochondrial"/>
    <property type="match status" value="1"/>
</dbReference>
<keyword evidence="15" id="KW-1185">Reference proteome</keyword>
<evidence type="ECO:0000256" key="10">
    <source>
        <dbReference type="ARBA" id="ARBA00039639"/>
    </source>
</evidence>
<dbReference type="SUPFAM" id="SSF56176">
    <property type="entry name" value="FAD-binding/transporter-associated domain-like"/>
    <property type="match status" value="1"/>
</dbReference>
<name>A0A9N9T1I0_DIABA</name>
<accession>A0A9N9T1I0</accession>
<dbReference type="Proteomes" id="UP001153709">
    <property type="component" value="Chromosome 4"/>
</dbReference>
<dbReference type="InterPro" id="IPR004113">
    <property type="entry name" value="FAD-bd_oxidored_4_C"/>
</dbReference>
<dbReference type="SUPFAM" id="SSF55103">
    <property type="entry name" value="FAD-linked oxidases, C-terminal domain"/>
    <property type="match status" value="1"/>
</dbReference>
<evidence type="ECO:0000256" key="12">
    <source>
        <dbReference type="ARBA" id="ARBA00049267"/>
    </source>
</evidence>
<comment type="subcellular location">
    <subcellularLocation>
        <location evidence="2">Peroxisome</location>
    </subcellularLocation>
</comment>
<comment type="cofactor">
    <cofactor evidence="1">
        <name>FAD</name>
        <dbReference type="ChEBI" id="CHEBI:57692"/>
    </cofactor>
</comment>
<protein>
    <recommendedName>
        <fullName evidence="10">D-2-hydroxyglutarate dehydrogenase, mitochondrial</fullName>
        <ecNumber evidence="9">1.1.99.39</ecNumber>
    </recommendedName>
</protein>
<dbReference type="Gene3D" id="3.30.43.10">
    <property type="entry name" value="Uridine Diphospho-n-acetylenolpyruvylglucosamine Reductase, domain 2"/>
    <property type="match status" value="1"/>
</dbReference>
<dbReference type="FunFam" id="1.10.45.10:FF:000001">
    <property type="entry name" value="D-lactate dehydrogenase mitochondrial"/>
    <property type="match status" value="1"/>
</dbReference>
<feature type="domain" description="FAD-binding PCMH-type" evidence="13">
    <location>
        <begin position="76"/>
        <end position="255"/>
    </location>
</feature>
<dbReference type="OrthoDB" id="5332616at2759"/>
<dbReference type="EC" id="1.1.99.39" evidence="9"/>
<keyword evidence="5" id="KW-0285">Flavoprotein</keyword>
<dbReference type="GO" id="GO:0071949">
    <property type="term" value="F:FAD binding"/>
    <property type="evidence" value="ECO:0007669"/>
    <property type="project" value="InterPro"/>
</dbReference>
<evidence type="ECO:0000313" key="14">
    <source>
        <dbReference type="EMBL" id="CAG9833544.1"/>
    </source>
</evidence>
<dbReference type="EMBL" id="OU898279">
    <property type="protein sequence ID" value="CAG9833544.1"/>
    <property type="molecule type" value="Genomic_DNA"/>
</dbReference>